<gene>
    <name evidence="1" type="ORF">LRLP16767_LR202_02124</name>
</gene>
<name>A0A0U5JX22_LIMRT</name>
<dbReference type="AlphaFoldDB" id="A0A0U5JX22"/>
<proteinExistence type="predicted"/>
<sequence>MSPYLYQMNRLEFCNVWKSIKKVGDKEIEVPMSLSTFNRRRSWAQENYPDWQKVFLASGRVDLKEYQKFETFRSERYYEDHESPYVKALRGD</sequence>
<reference evidence="2" key="1">
    <citation type="submission" date="2015-10" db="EMBL/GenBank/DDBJ databases">
        <authorList>
            <person name="Crossman L.C."/>
        </authorList>
    </citation>
    <scope>NUCLEOTIDE SEQUENCE [LARGE SCALE GENOMIC DNA]</scope>
    <source>
        <strain evidence="2">20-2</strain>
    </source>
</reference>
<evidence type="ECO:0000313" key="1">
    <source>
        <dbReference type="EMBL" id="CUR42456.1"/>
    </source>
</evidence>
<accession>A0A0U5JX22</accession>
<protein>
    <submittedName>
        <fullName evidence="1">Uncharacterized protein</fullName>
    </submittedName>
</protein>
<dbReference type="Proteomes" id="UP000235484">
    <property type="component" value="Unassembled WGS sequence"/>
</dbReference>
<dbReference type="RefSeq" id="WP_102816967.1">
    <property type="nucleotide sequence ID" value="NZ_LN887683.1"/>
</dbReference>
<dbReference type="EMBL" id="LN887683">
    <property type="protein sequence ID" value="CUR42456.1"/>
    <property type="molecule type" value="Genomic_DNA"/>
</dbReference>
<evidence type="ECO:0000313" key="2">
    <source>
        <dbReference type="Proteomes" id="UP000235484"/>
    </source>
</evidence>
<organism evidence="1 2">
    <name type="scientific">Limosilactobacillus reuteri</name>
    <name type="common">Lactobacillus reuteri</name>
    <dbReference type="NCBI Taxonomy" id="1598"/>
    <lineage>
        <taxon>Bacteria</taxon>
        <taxon>Bacillati</taxon>
        <taxon>Bacillota</taxon>
        <taxon>Bacilli</taxon>
        <taxon>Lactobacillales</taxon>
        <taxon>Lactobacillaceae</taxon>
        <taxon>Limosilactobacillus</taxon>
    </lineage>
</organism>